<keyword evidence="2" id="KW-0805">Transcription regulation</keyword>
<reference evidence="6 7" key="1">
    <citation type="journal article" date="2018" name="Science">
        <title>The opium poppy genome and morphinan production.</title>
        <authorList>
            <person name="Guo L."/>
            <person name="Winzer T."/>
            <person name="Yang X."/>
            <person name="Li Y."/>
            <person name="Ning Z."/>
            <person name="He Z."/>
            <person name="Teodor R."/>
            <person name="Lu Y."/>
            <person name="Bowser T.A."/>
            <person name="Graham I.A."/>
            <person name="Ye K."/>
        </authorList>
    </citation>
    <scope>NUCLEOTIDE SEQUENCE [LARGE SCALE GENOMIC DNA]</scope>
    <source>
        <strain evidence="7">cv. HN1</strain>
        <tissue evidence="6">Leaves</tissue>
    </source>
</reference>
<dbReference type="Proteomes" id="UP000316621">
    <property type="component" value="Chromosome 9"/>
</dbReference>
<dbReference type="PANTHER" id="PTHR46236:SF35">
    <property type="entry name" value="MATH DOMAIN-CONTAINING PROTEIN"/>
    <property type="match status" value="1"/>
</dbReference>
<evidence type="ECO:0000256" key="4">
    <source>
        <dbReference type="SAM" id="MobiDB-lite"/>
    </source>
</evidence>
<feature type="region of interest" description="Disordered" evidence="4">
    <location>
        <begin position="461"/>
        <end position="603"/>
    </location>
</feature>
<dbReference type="PROSITE" id="PS50144">
    <property type="entry name" value="MATH"/>
    <property type="match status" value="1"/>
</dbReference>
<feature type="compositionally biased region" description="Basic and acidic residues" evidence="4">
    <location>
        <begin position="565"/>
        <end position="574"/>
    </location>
</feature>
<gene>
    <name evidence="6" type="ORF">C5167_002010</name>
</gene>
<feature type="compositionally biased region" description="Polar residues" evidence="4">
    <location>
        <begin position="579"/>
        <end position="603"/>
    </location>
</feature>
<dbReference type="InterPro" id="IPR002083">
    <property type="entry name" value="MATH/TRAF_dom"/>
</dbReference>
<dbReference type="InterPro" id="IPR036388">
    <property type="entry name" value="WH-like_DNA-bd_sf"/>
</dbReference>
<keyword evidence="2" id="KW-0238">DNA-binding</keyword>
<protein>
    <recommendedName>
        <fullName evidence="2">Transcription initiation factor IIF subunit alpha</fullName>
    </recommendedName>
</protein>
<dbReference type="OrthoDB" id="1917261at2759"/>
<dbReference type="GO" id="GO:0032968">
    <property type="term" value="P:positive regulation of transcription elongation by RNA polymerase II"/>
    <property type="evidence" value="ECO:0007669"/>
    <property type="project" value="InterPro"/>
</dbReference>
<keyword evidence="2" id="KW-0804">Transcription</keyword>
<dbReference type="SUPFAM" id="SSF46785">
    <property type="entry name" value="Winged helix' DNA-binding domain"/>
    <property type="match status" value="1"/>
</dbReference>
<dbReference type="GO" id="GO:0005634">
    <property type="term" value="C:nucleus"/>
    <property type="evidence" value="ECO:0007669"/>
    <property type="project" value="UniProtKB-SubCell"/>
</dbReference>
<dbReference type="Gene3D" id="2.60.210.10">
    <property type="entry name" value="Apoptosis, Tumor Necrosis Factor Receptor Associated Protein 2, Chain A"/>
    <property type="match status" value="1"/>
</dbReference>
<dbReference type="InterPro" id="IPR008974">
    <property type="entry name" value="TRAF-like"/>
</dbReference>
<dbReference type="AlphaFoldDB" id="A0A4Y7KZK4"/>
<feature type="compositionally biased region" description="Low complexity" evidence="4">
    <location>
        <begin position="523"/>
        <end position="534"/>
    </location>
</feature>
<evidence type="ECO:0000256" key="3">
    <source>
        <dbReference type="SAM" id="Coils"/>
    </source>
</evidence>
<evidence type="ECO:0000313" key="6">
    <source>
        <dbReference type="EMBL" id="RZC77820.1"/>
    </source>
</evidence>
<dbReference type="Gramene" id="RZC77820">
    <property type="protein sequence ID" value="RZC77820"/>
    <property type="gene ID" value="C5167_002010"/>
</dbReference>
<accession>A0A4Y7KZK4</accession>
<dbReference type="EMBL" id="CM010723">
    <property type="protein sequence ID" value="RZC77820.1"/>
    <property type="molecule type" value="Genomic_DNA"/>
</dbReference>
<name>A0A4Y7KZK4_PAPSO</name>
<dbReference type="InterPro" id="IPR036390">
    <property type="entry name" value="WH_DNA-bd_sf"/>
</dbReference>
<comment type="similarity">
    <text evidence="2">Belongs to the TFIIF alpha subunit family.</text>
</comment>
<organism evidence="6 7">
    <name type="scientific">Papaver somniferum</name>
    <name type="common">Opium poppy</name>
    <dbReference type="NCBI Taxonomy" id="3469"/>
    <lineage>
        <taxon>Eukaryota</taxon>
        <taxon>Viridiplantae</taxon>
        <taxon>Streptophyta</taxon>
        <taxon>Embryophyta</taxon>
        <taxon>Tracheophyta</taxon>
        <taxon>Spermatophyta</taxon>
        <taxon>Magnoliopsida</taxon>
        <taxon>Ranunculales</taxon>
        <taxon>Papaveraceae</taxon>
        <taxon>Papaveroideae</taxon>
        <taxon>Papaver</taxon>
    </lineage>
</organism>
<feature type="compositionally biased region" description="Polar residues" evidence="4">
    <location>
        <begin position="536"/>
        <end position="545"/>
    </location>
</feature>
<dbReference type="InterPro" id="IPR050804">
    <property type="entry name" value="MCC"/>
</dbReference>
<evidence type="ECO:0000259" key="5">
    <source>
        <dbReference type="PROSITE" id="PS50144"/>
    </source>
</evidence>
<dbReference type="SMART" id="SM00061">
    <property type="entry name" value="MATH"/>
    <property type="match status" value="1"/>
</dbReference>
<dbReference type="Gene3D" id="1.10.10.10">
    <property type="entry name" value="Winged helix-like DNA-binding domain superfamily/Winged helix DNA-binding domain"/>
    <property type="match status" value="1"/>
</dbReference>
<keyword evidence="1 3" id="KW-0175">Coiled coil</keyword>
<comment type="function">
    <text evidence="2">TFIIF is a general transcription initiation factor that binds to RNA polymerase II and helps to recruit it to the initiation complex in collaboration with TFIIB. It promotes transcription elongation.</text>
</comment>
<feature type="compositionally biased region" description="Basic and acidic residues" evidence="4">
    <location>
        <begin position="508"/>
        <end position="517"/>
    </location>
</feature>
<proteinExistence type="inferred from homology"/>
<evidence type="ECO:0000256" key="2">
    <source>
        <dbReference type="RuleBase" id="RU366044"/>
    </source>
</evidence>
<keyword evidence="7" id="KW-1185">Reference proteome</keyword>
<dbReference type="GO" id="GO:0006367">
    <property type="term" value="P:transcription initiation at RNA polymerase II promoter"/>
    <property type="evidence" value="ECO:0007669"/>
    <property type="project" value="InterPro"/>
</dbReference>
<dbReference type="InterPro" id="IPR008851">
    <property type="entry name" value="TFIIF-alpha"/>
</dbReference>
<evidence type="ECO:0000256" key="1">
    <source>
        <dbReference type="ARBA" id="ARBA00023054"/>
    </source>
</evidence>
<dbReference type="GO" id="GO:0003677">
    <property type="term" value="F:DNA binding"/>
    <property type="evidence" value="ECO:0007669"/>
    <property type="project" value="UniProtKB-KW"/>
</dbReference>
<dbReference type="STRING" id="3469.A0A4Y7KZK4"/>
<dbReference type="SUPFAM" id="SSF49599">
    <property type="entry name" value="TRAF domain-like"/>
    <property type="match status" value="1"/>
</dbReference>
<feature type="domain" description="MATH" evidence="5">
    <location>
        <begin position="16"/>
        <end position="135"/>
    </location>
</feature>
<evidence type="ECO:0000313" key="7">
    <source>
        <dbReference type="Proteomes" id="UP000316621"/>
    </source>
</evidence>
<comment type="subcellular location">
    <subcellularLocation>
        <location evidence="2">Nucleus</location>
    </subcellularLocation>
</comment>
<keyword evidence="2" id="KW-0539">Nucleus</keyword>
<dbReference type="Pfam" id="PF22486">
    <property type="entry name" value="MATH_2"/>
    <property type="match status" value="1"/>
</dbReference>
<sequence length="670" mass="73842">MGTDTEAPRGDIAVVSSRVKWRIDNFSKLSKMHFSDAFSVGCHKWRFLMYPKGAIEGNLSLYLCAVGFSNFPYVDFYLGVINQFDNSYTVRKGAHYKFTALDRARGFTSLMPLNELNAPRKGYIVEDSCIIEAEISMPGVPEYHIPTSLEVHNGNSMEVELSVEALAEVVTPTEDIHPVGVMEAVAEVKVSGASNQNKFPGAGRLYEEGRYCKEVVLDEKYEEVGGFRVLKTQASLYKEIWLNYGHIASSQVLKDLYSSQVAIVTEIMTCIVDIYWYRLEEVSSEMIDTWDKKIQVAEKLEFNISWLRERLEDIKIKFAGEKKLQDTLMQQDQAKSQVLEAEQQLVLANERLNIAKERLFGLESKTSPLLMERQNFLRKCGGRLLLFDGDTSVPLAMAPVEKDATPTEQPIDNSNSETVQLVMAPVEKVATPIEEPTDNSNSETVPLVMAPVEKVATPIKEPIDNSNSETVPCTGIAASIPRRTRTLTTSISPANEPKRKSSGGNGQHLEKKPKASKDGCAASSQSISGSPMPSRGSLSPETMSAANEPKRKPSGDGAGGGNGQHLEKKPKASKDGCAATSQSISGSPMPSRGSLSPETTSTPNAKQLFTEDEITAVLLQQPIMTSRDLVGKFRTRLNTPEDKLAFSEVMRGICKIQTKENGTRYVVLMK</sequence>
<dbReference type="CDD" id="cd00121">
    <property type="entry name" value="MATH"/>
    <property type="match status" value="1"/>
</dbReference>
<dbReference type="Pfam" id="PF05793">
    <property type="entry name" value="TFIIF_alpha"/>
    <property type="match status" value="1"/>
</dbReference>
<dbReference type="PANTHER" id="PTHR46236">
    <property type="entry name" value="TRAF-LIKE SUPERFAMILY PROTEIN"/>
    <property type="match status" value="1"/>
</dbReference>
<feature type="coiled-coil region" evidence="3">
    <location>
        <begin position="324"/>
        <end position="358"/>
    </location>
</feature>